<dbReference type="PANTHER" id="PTHR30273">
    <property type="entry name" value="PERIPLASMIC SIGNAL SENSOR AND SIGMA FACTOR ACTIVATOR FECR-RELATED"/>
    <property type="match status" value="1"/>
</dbReference>
<evidence type="ECO:0000313" key="4">
    <source>
        <dbReference type="Proteomes" id="UP000515369"/>
    </source>
</evidence>
<feature type="domain" description="Protein FecR C-terminal" evidence="2">
    <location>
        <begin position="267"/>
        <end position="334"/>
    </location>
</feature>
<dbReference type="RefSeq" id="WP_182462154.1">
    <property type="nucleotide sequence ID" value="NZ_CP059732.1"/>
</dbReference>
<reference evidence="3 4" key="1">
    <citation type="submission" date="2020-07" db="EMBL/GenBank/DDBJ databases">
        <title>Spirosoma foliorum sp. nov., isolated from the leaves on the Nejang mountain Korea, Republic of.</title>
        <authorList>
            <person name="Ho H."/>
            <person name="Lee Y.-J."/>
            <person name="Nurcahyanto D.-A."/>
            <person name="Kim S.-G."/>
        </authorList>
    </citation>
    <scope>NUCLEOTIDE SEQUENCE [LARGE SCALE GENOMIC DNA]</scope>
    <source>
        <strain evidence="3 4">PL0136</strain>
    </source>
</reference>
<sequence length="337" mass="38304">MIAYRMEDIIIKNLLFDYFSGHSTPLQKKVIEAWLQDKANQEYYYQWLHEWELTHLQAPTSWQDAFARTKELVNQETPESQPFLSVSTNNSWWSSYTYKLVASIALITLLGATIFGLKDSIVYKTIQVGYGQTQQVKLTDGSLVTLNANSSIRFPRFGFGDGTRTVELTGEADFQVQHSPLHQRFVVVTPKGLQVTVLGTQFTVFARQRRSQITLRTGKVALQMSQTPKAPSIIMKPGDLVTMDNAGKLTRAHTANPEVQSAWKHQRFTLERTSLNEIASILQENYGFQVEIKDPELANRTATGSFRASNADEVLEMITELFDINLTRQDNKIVFKD</sequence>
<protein>
    <submittedName>
        <fullName evidence="3">FecR domain-containing protein</fullName>
    </submittedName>
</protein>
<dbReference type="InterPro" id="IPR032508">
    <property type="entry name" value="FecR_C"/>
</dbReference>
<proteinExistence type="predicted"/>
<dbReference type="InterPro" id="IPR006860">
    <property type="entry name" value="FecR"/>
</dbReference>
<dbReference type="Gene3D" id="3.55.50.30">
    <property type="match status" value="1"/>
</dbReference>
<dbReference type="KEGG" id="sfol:H3H32_07740"/>
<accession>A0A7G5H110</accession>
<evidence type="ECO:0000313" key="3">
    <source>
        <dbReference type="EMBL" id="QMW04802.1"/>
    </source>
</evidence>
<dbReference type="Pfam" id="PF16344">
    <property type="entry name" value="FecR_C"/>
    <property type="match status" value="1"/>
</dbReference>
<evidence type="ECO:0000259" key="2">
    <source>
        <dbReference type="Pfam" id="PF16344"/>
    </source>
</evidence>
<gene>
    <name evidence="3" type="ORF">H3H32_07740</name>
</gene>
<dbReference type="Proteomes" id="UP000515369">
    <property type="component" value="Chromosome"/>
</dbReference>
<evidence type="ECO:0000259" key="1">
    <source>
        <dbReference type="Pfam" id="PF04773"/>
    </source>
</evidence>
<dbReference type="Gene3D" id="2.60.120.1440">
    <property type="match status" value="1"/>
</dbReference>
<dbReference type="PANTHER" id="PTHR30273:SF2">
    <property type="entry name" value="PROTEIN FECR"/>
    <property type="match status" value="1"/>
</dbReference>
<name>A0A7G5H110_9BACT</name>
<dbReference type="AlphaFoldDB" id="A0A7G5H110"/>
<organism evidence="3 4">
    <name type="scientific">Spirosoma foliorum</name>
    <dbReference type="NCBI Taxonomy" id="2710596"/>
    <lineage>
        <taxon>Bacteria</taxon>
        <taxon>Pseudomonadati</taxon>
        <taxon>Bacteroidota</taxon>
        <taxon>Cytophagia</taxon>
        <taxon>Cytophagales</taxon>
        <taxon>Cytophagaceae</taxon>
        <taxon>Spirosoma</taxon>
    </lineage>
</organism>
<dbReference type="Pfam" id="PF04773">
    <property type="entry name" value="FecR"/>
    <property type="match status" value="1"/>
</dbReference>
<keyword evidence="4" id="KW-1185">Reference proteome</keyword>
<dbReference type="PIRSF" id="PIRSF018266">
    <property type="entry name" value="FecR"/>
    <property type="match status" value="1"/>
</dbReference>
<feature type="domain" description="FecR protein" evidence="1">
    <location>
        <begin position="125"/>
        <end position="220"/>
    </location>
</feature>
<dbReference type="InterPro" id="IPR012373">
    <property type="entry name" value="Ferrdict_sens_TM"/>
</dbReference>
<dbReference type="GO" id="GO:0016989">
    <property type="term" value="F:sigma factor antagonist activity"/>
    <property type="evidence" value="ECO:0007669"/>
    <property type="project" value="TreeGrafter"/>
</dbReference>
<dbReference type="EMBL" id="CP059732">
    <property type="protein sequence ID" value="QMW04802.1"/>
    <property type="molecule type" value="Genomic_DNA"/>
</dbReference>